<dbReference type="SFLD" id="SFLDF00027">
    <property type="entry name" value="p-type_atpase"/>
    <property type="match status" value="1"/>
</dbReference>
<dbReference type="PROSITE" id="PS00154">
    <property type="entry name" value="ATPASE_E1_E2"/>
    <property type="match status" value="1"/>
</dbReference>
<keyword evidence="10" id="KW-0106">Calcium</keyword>
<keyword evidence="5 10" id="KW-0067">ATP-binding</keyword>
<accession>A0AAD9MMR1</accession>
<dbReference type="SFLD" id="SFLDG00002">
    <property type="entry name" value="C1.7:_P-type_atpase_like"/>
    <property type="match status" value="1"/>
</dbReference>
<dbReference type="SUPFAM" id="SSF81665">
    <property type="entry name" value="Calcium ATPase, transmembrane domain M"/>
    <property type="match status" value="1"/>
</dbReference>
<dbReference type="InterPro" id="IPR001757">
    <property type="entry name" value="P_typ_ATPase"/>
</dbReference>
<dbReference type="InterPro" id="IPR006068">
    <property type="entry name" value="ATPase_P-typ_cation-transptr_C"/>
</dbReference>
<dbReference type="EMBL" id="JASFZW010000006">
    <property type="protein sequence ID" value="KAK2077416.1"/>
    <property type="molecule type" value="Genomic_DNA"/>
</dbReference>
<dbReference type="Gene3D" id="3.40.50.1000">
    <property type="entry name" value="HAD superfamily/HAD-like"/>
    <property type="match status" value="1"/>
</dbReference>
<evidence type="ECO:0000259" key="13">
    <source>
        <dbReference type="Pfam" id="PF00690"/>
    </source>
</evidence>
<comment type="caution">
    <text evidence="10">Lacks conserved residue(s) required for the propagation of feature annotation.</text>
</comment>
<evidence type="ECO:0000259" key="12">
    <source>
        <dbReference type="Pfam" id="PF00689"/>
    </source>
</evidence>
<dbReference type="Pfam" id="PF13246">
    <property type="entry name" value="Cation_ATPase"/>
    <property type="match status" value="1"/>
</dbReference>
<name>A0AAD9MMR1_PROWI</name>
<evidence type="ECO:0000256" key="6">
    <source>
        <dbReference type="ARBA" id="ARBA00022842"/>
    </source>
</evidence>
<protein>
    <recommendedName>
        <fullName evidence="10">Calcium-transporting ATPase</fullName>
        <ecNumber evidence="10">7.2.2.10</ecNumber>
    </recommendedName>
</protein>
<dbReference type="GO" id="GO:0005388">
    <property type="term" value="F:P-type calcium transporter activity"/>
    <property type="evidence" value="ECO:0007669"/>
    <property type="project" value="UniProtKB-EC"/>
</dbReference>
<dbReference type="Pfam" id="PF00690">
    <property type="entry name" value="Cation_ATPase_N"/>
    <property type="match status" value="1"/>
</dbReference>
<dbReference type="InterPro" id="IPR004014">
    <property type="entry name" value="ATPase_P-typ_cation-transptr_N"/>
</dbReference>
<evidence type="ECO:0000256" key="5">
    <source>
        <dbReference type="ARBA" id="ARBA00022840"/>
    </source>
</evidence>
<dbReference type="FunFam" id="1.20.1110.10:FF:000027">
    <property type="entry name" value="Calcium-transporting ATPase, putative"/>
    <property type="match status" value="1"/>
</dbReference>
<keyword evidence="8 10" id="KW-1133">Transmembrane helix</keyword>
<evidence type="ECO:0000256" key="7">
    <source>
        <dbReference type="ARBA" id="ARBA00022967"/>
    </source>
</evidence>
<evidence type="ECO:0000256" key="4">
    <source>
        <dbReference type="ARBA" id="ARBA00022741"/>
    </source>
</evidence>
<comment type="similarity">
    <text evidence="2 10">Belongs to the cation transport ATPase (P-type) (TC 3.A.3) family. Type IIA subfamily.</text>
</comment>
<feature type="transmembrane region" description="Helical" evidence="10">
    <location>
        <begin position="227"/>
        <end position="247"/>
    </location>
</feature>
<evidence type="ECO:0000256" key="10">
    <source>
        <dbReference type="RuleBase" id="RU361146"/>
    </source>
</evidence>
<comment type="function">
    <text evidence="10">Catalyzes the hydrolysis of ATP coupled with the transport of calcium.</text>
</comment>
<feature type="transmembrane region" description="Helical" evidence="10">
    <location>
        <begin position="32"/>
        <end position="52"/>
    </location>
</feature>
<dbReference type="Proteomes" id="UP001255856">
    <property type="component" value="Unassembled WGS sequence"/>
</dbReference>
<dbReference type="AlphaFoldDB" id="A0AAD9MMR1"/>
<feature type="transmembrane region" description="Helical" evidence="10">
    <location>
        <begin position="905"/>
        <end position="926"/>
    </location>
</feature>
<keyword evidence="9 10" id="KW-0472">Membrane</keyword>
<dbReference type="InterPro" id="IPR059000">
    <property type="entry name" value="ATPase_P-type_domA"/>
</dbReference>
<dbReference type="InterPro" id="IPR036412">
    <property type="entry name" value="HAD-like_sf"/>
</dbReference>
<keyword evidence="15" id="KW-1185">Reference proteome</keyword>
<comment type="catalytic activity">
    <reaction evidence="10">
        <text>Ca(2+)(in) + ATP + H2O = Ca(2+)(out) + ADP + phosphate + H(+)</text>
        <dbReference type="Rhea" id="RHEA:18105"/>
        <dbReference type="ChEBI" id="CHEBI:15377"/>
        <dbReference type="ChEBI" id="CHEBI:15378"/>
        <dbReference type="ChEBI" id="CHEBI:29108"/>
        <dbReference type="ChEBI" id="CHEBI:30616"/>
        <dbReference type="ChEBI" id="CHEBI:43474"/>
        <dbReference type="ChEBI" id="CHEBI:456216"/>
        <dbReference type="EC" id="7.2.2.10"/>
    </reaction>
</comment>
<dbReference type="Gene3D" id="3.40.1110.10">
    <property type="entry name" value="Calcium-transporting ATPase, cytoplasmic domain N"/>
    <property type="match status" value="1"/>
</dbReference>
<feature type="domain" description="Cation-transporting P-type ATPase C-terminal" evidence="12">
    <location>
        <begin position="769"/>
        <end position="963"/>
    </location>
</feature>
<dbReference type="PANTHER" id="PTHR42861">
    <property type="entry name" value="CALCIUM-TRANSPORTING ATPASE"/>
    <property type="match status" value="1"/>
</dbReference>
<dbReference type="Pfam" id="PF08282">
    <property type="entry name" value="Hydrolase_3"/>
    <property type="match status" value="1"/>
</dbReference>
<dbReference type="InterPro" id="IPR005782">
    <property type="entry name" value="P-type_ATPase_IIA"/>
</dbReference>
<evidence type="ECO:0000256" key="8">
    <source>
        <dbReference type="ARBA" id="ARBA00022989"/>
    </source>
</evidence>
<dbReference type="FunFam" id="1.20.1110.10:FF:000065">
    <property type="entry name" value="Sarcoplasmic/endoplasmic reticulum calcium ATPase 1"/>
    <property type="match status" value="1"/>
</dbReference>
<dbReference type="EC" id="7.2.2.10" evidence="10"/>
<keyword evidence="10" id="KW-0813">Transport</keyword>
<evidence type="ECO:0000256" key="9">
    <source>
        <dbReference type="ARBA" id="ARBA00023136"/>
    </source>
</evidence>
<keyword evidence="4 10" id="KW-0547">Nucleotide-binding</keyword>
<dbReference type="InterPro" id="IPR044492">
    <property type="entry name" value="P_typ_ATPase_HD_dom"/>
</dbReference>
<dbReference type="GO" id="GO:0005524">
    <property type="term" value="F:ATP binding"/>
    <property type="evidence" value="ECO:0007669"/>
    <property type="project" value="UniProtKB-KW"/>
</dbReference>
<evidence type="ECO:0000256" key="3">
    <source>
        <dbReference type="ARBA" id="ARBA00022692"/>
    </source>
</evidence>
<dbReference type="FunFam" id="3.40.50.1000:FF:000083">
    <property type="entry name" value="Sodium/potassium-transporting ATPase subunit alpha"/>
    <property type="match status" value="1"/>
</dbReference>
<dbReference type="SUPFAM" id="SSF56784">
    <property type="entry name" value="HAD-like"/>
    <property type="match status" value="1"/>
</dbReference>
<evidence type="ECO:0000259" key="11">
    <source>
        <dbReference type="Pfam" id="PF00122"/>
    </source>
</evidence>
<dbReference type="Pfam" id="PF00689">
    <property type="entry name" value="Cation_ATPase_C"/>
    <property type="match status" value="1"/>
</dbReference>
<dbReference type="SFLD" id="SFLDS00003">
    <property type="entry name" value="Haloacid_Dehalogenase"/>
    <property type="match status" value="1"/>
</dbReference>
<comment type="caution">
    <text evidence="14">The sequence shown here is derived from an EMBL/GenBank/DDBJ whole genome shotgun (WGS) entry which is preliminary data.</text>
</comment>
<evidence type="ECO:0000256" key="2">
    <source>
        <dbReference type="ARBA" id="ARBA00005675"/>
    </source>
</evidence>
<sequence length="1038" mass="109505">MGQPGAAPALALVRAKMRKPLWKLILKQFDDLLVKILIVAALVDFVIALLGGEGAGAFVEPAVIILILVANATVGVLTETNADKAIDELKAYEADSATVLREGAWASAPASELVPGDVIEVAVGAKVPADARVAVIRSTVLRVDQSILTGESESVSKHAEAVEAANAVIQDKVNMLFSGTVVTAGRCEAVVTATGSSTAIGRIRDAMAEVEDGETPLKRKLDELGSLLSKVIAVICVLVWVVNLPHFKDPVHGSWLAGALYYFKIAVALAVAAIPEGLPAVVTTCLALGTRQMARRNAIVRNLPSVETLGCTTVICSDKTGTLTTNQMTVVKLATGPAQEGEPALEYDVSQAAFAPDSRVSRAGGPALEGAARARAAAPARRLRLALQRLAPKRKYERIGEATELALRVVAEKIGLPAAQASPRLLEGLPREERAAYCNRHWAARFPKIATVEFSRDRRRMSVLCAPGGAREGVLFVKGAPESVLERCTRYLAPGADADDDAGAFPPRGATVRALTPATRAALLQRVGAWGEASALRTLALAARSLPAERGAALGPDDEADLVFLGLAGLHDPPRAEVAEAVRACHEAGIRVIMVTGDNKATASAVARQVGLLGGSGGAVDDSAPALDAEAQLARLTGREFDALNGPEEKAAAAAALAVFARVEPNHKTALVEALKAQRQVVAMTGDGVNDAPALRAADIGVAMGSGTAVAKHAADMVLADDNFATIVVAVAAGRAIFANTKQFIRYMISSNIGEVVAIFAAALLGIPECLNPVQLLWVNLVTDGLPATAIGFNKPDPLIMKQRPRRADEGIVDRWLFTRYILVGAYVGAATVAGFIWWFLSFEDGPQLTWQALRSFQKCEGDACGVFRSKSPSTVSMSVLVVVEMFNALNALSENGSLLVTPPWSNGWLVGAIGVSMALHMAILYTPPLAALFSVQPLSWAEWKIILLLSFPVILLDELLKLASRTLFAERRGGYAPVPGAGLGAWLAPLLPRRLRRHVAEGGHQVARYIPVAADAGLEMQTKRSDSFGRLRMQSAP</sequence>
<feature type="transmembrane region" description="Helical" evidence="10">
    <location>
        <begin position="259"/>
        <end position="288"/>
    </location>
</feature>
<reference evidence="14" key="1">
    <citation type="submission" date="2021-01" db="EMBL/GenBank/DDBJ databases">
        <authorList>
            <person name="Eckstrom K.M.E."/>
        </authorList>
    </citation>
    <scope>NUCLEOTIDE SEQUENCE</scope>
    <source>
        <strain evidence="14">UVCC 0001</strain>
    </source>
</reference>
<organism evidence="14 15">
    <name type="scientific">Prototheca wickerhamii</name>
    <dbReference type="NCBI Taxonomy" id="3111"/>
    <lineage>
        <taxon>Eukaryota</taxon>
        <taxon>Viridiplantae</taxon>
        <taxon>Chlorophyta</taxon>
        <taxon>core chlorophytes</taxon>
        <taxon>Trebouxiophyceae</taxon>
        <taxon>Chlorellales</taxon>
        <taxon>Chlorellaceae</taxon>
        <taxon>Prototheca</taxon>
    </lineage>
</organism>
<dbReference type="GO" id="GO:0016020">
    <property type="term" value="C:membrane"/>
    <property type="evidence" value="ECO:0007669"/>
    <property type="project" value="UniProtKB-SubCell"/>
</dbReference>
<dbReference type="NCBIfam" id="TIGR01494">
    <property type="entry name" value="ATPase_P-type"/>
    <property type="match status" value="2"/>
</dbReference>
<dbReference type="InterPro" id="IPR018303">
    <property type="entry name" value="ATPase_P-typ_P_site"/>
</dbReference>
<dbReference type="GO" id="GO:0016887">
    <property type="term" value="F:ATP hydrolysis activity"/>
    <property type="evidence" value="ECO:0007669"/>
    <property type="project" value="InterPro"/>
</dbReference>
<feature type="transmembrane region" description="Helical" evidence="10">
    <location>
        <begin position="817"/>
        <end position="841"/>
    </location>
</feature>
<dbReference type="Gene3D" id="2.70.150.10">
    <property type="entry name" value="Calcium-transporting ATPase, cytoplasmic transduction domain A"/>
    <property type="match status" value="1"/>
</dbReference>
<dbReference type="InterPro" id="IPR023214">
    <property type="entry name" value="HAD_sf"/>
</dbReference>
<dbReference type="NCBIfam" id="TIGR01116">
    <property type="entry name" value="ATPase-IIA1_Ca"/>
    <property type="match status" value="1"/>
</dbReference>
<proteinExistence type="inferred from homology"/>
<feature type="transmembrane region" description="Helical" evidence="10">
    <location>
        <begin position="58"/>
        <end position="77"/>
    </location>
</feature>
<feature type="domain" description="P-type ATPase A" evidence="11">
    <location>
        <begin position="93"/>
        <end position="207"/>
    </location>
</feature>
<evidence type="ECO:0000313" key="15">
    <source>
        <dbReference type="Proteomes" id="UP001255856"/>
    </source>
</evidence>
<keyword evidence="7" id="KW-1278">Translocase</keyword>
<dbReference type="Gene3D" id="1.20.1110.10">
    <property type="entry name" value="Calcium-transporting ATPase, transmembrane domain"/>
    <property type="match status" value="1"/>
</dbReference>
<dbReference type="PRINTS" id="PR00119">
    <property type="entry name" value="CATATPASE"/>
</dbReference>
<gene>
    <name evidence="14" type="ORF">QBZ16_004261</name>
</gene>
<keyword evidence="6" id="KW-0460">Magnesium</keyword>
<feature type="domain" description="Cation-transporting P-type ATPase N-terminal" evidence="13">
    <location>
        <begin position="16"/>
        <end position="43"/>
    </location>
</feature>
<evidence type="ECO:0000256" key="1">
    <source>
        <dbReference type="ARBA" id="ARBA00004141"/>
    </source>
</evidence>
<dbReference type="SUPFAM" id="SSF81660">
    <property type="entry name" value="Metal cation-transporting ATPase, ATP-binding domain N"/>
    <property type="match status" value="1"/>
</dbReference>
<dbReference type="Pfam" id="PF00122">
    <property type="entry name" value="E1-E2_ATPase"/>
    <property type="match status" value="1"/>
</dbReference>
<keyword evidence="3 10" id="KW-0812">Transmembrane</keyword>
<dbReference type="InterPro" id="IPR008250">
    <property type="entry name" value="ATPase_P-typ_transduc_dom_A_sf"/>
</dbReference>
<dbReference type="InterPro" id="IPR023299">
    <property type="entry name" value="ATPase_P-typ_cyto_dom_N"/>
</dbReference>
<dbReference type="FunFam" id="2.70.150.10:FF:000055">
    <property type="entry name" value="Calcium-transporting ATPase"/>
    <property type="match status" value="1"/>
</dbReference>
<keyword evidence="10" id="KW-0406">Ion transport</keyword>
<dbReference type="SUPFAM" id="SSF81653">
    <property type="entry name" value="Calcium ATPase, transduction domain A"/>
    <property type="match status" value="1"/>
</dbReference>
<keyword evidence="10" id="KW-0109">Calcium transport</keyword>
<comment type="subcellular location">
    <subcellularLocation>
        <location evidence="1 10">Membrane</location>
        <topology evidence="1 10">Multi-pass membrane protein</topology>
    </subcellularLocation>
</comment>
<evidence type="ECO:0000313" key="14">
    <source>
        <dbReference type="EMBL" id="KAK2077416.1"/>
    </source>
</evidence>
<dbReference type="InterPro" id="IPR023298">
    <property type="entry name" value="ATPase_P-typ_TM_dom_sf"/>
</dbReference>